<protein>
    <submittedName>
        <fullName evidence="4">Hydantoinase/oxoprolinase family protein</fullName>
    </submittedName>
</protein>
<evidence type="ECO:0000313" key="5">
    <source>
        <dbReference type="Proteomes" id="UP001227101"/>
    </source>
</evidence>
<dbReference type="Pfam" id="PF01968">
    <property type="entry name" value="Hydantoinase_A"/>
    <property type="match status" value="1"/>
</dbReference>
<feature type="domain" description="Hydantoinase/oxoprolinase N-terminal" evidence="2">
    <location>
        <begin position="2"/>
        <end position="178"/>
    </location>
</feature>
<dbReference type="Proteomes" id="UP001227101">
    <property type="component" value="Chromosome"/>
</dbReference>
<dbReference type="Pfam" id="PF05378">
    <property type="entry name" value="Hydant_A_N"/>
    <property type="match status" value="1"/>
</dbReference>
<organism evidence="4 5">
    <name type="scientific">Amycolatopsis nalaikhensis</name>
    <dbReference type="NCBI Taxonomy" id="715472"/>
    <lineage>
        <taxon>Bacteria</taxon>
        <taxon>Bacillati</taxon>
        <taxon>Actinomycetota</taxon>
        <taxon>Actinomycetes</taxon>
        <taxon>Pseudonocardiales</taxon>
        <taxon>Pseudonocardiaceae</taxon>
        <taxon>Amycolatopsis</taxon>
    </lineage>
</organism>
<evidence type="ECO:0000259" key="2">
    <source>
        <dbReference type="Pfam" id="PF05378"/>
    </source>
</evidence>
<feature type="domain" description="Acetophenone carboxylase-like C-terminal" evidence="3">
    <location>
        <begin position="505"/>
        <end position="667"/>
    </location>
</feature>
<evidence type="ECO:0000259" key="1">
    <source>
        <dbReference type="Pfam" id="PF01968"/>
    </source>
</evidence>
<dbReference type="InterPro" id="IPR002821">
    <property type="entry name" value="Hydantoinase_A"/>
</dbReference>
<accession>A0ABY8Y0E9</accession>
<reference evidence="4 5" key="1">
    <citation type="submission" date="2023-06" db="EMBL/GenBank/DDBJ databases">
        <authorList>
            <person name="Oyuntsetseg B."/>
            <person name="Kim S.B."/>
        </authorList>
    </citation>
    <scope>NUCLEOTIDE SEQUENCE [LARGE SCALE GENOMIC DNA]</scope>
    <source>
        <strain evidence="4 5">2-2</strain>
    </source>
</reference>
<dbReference type="InterPro" id="IPR045079">
    <property type="entry name" value="Oxoprolinase-like"/>
</dbReference>
<proteinExistence type="predicted"/>
<name>A0ABY8Y0E9_9PSEU</name>
<sequence length="677" mass="71753">MRIGVDIGGTFTDLCAVDATGIVAVGKVLTTHDEPARAVEDGLAALLADARIAAADVEQVVHGTTLVTNALIERKGSRTALLATAGFRDVLEMRREHRYELYDLRIELPAPLVPRHLRFDVPERILADGSVHTGLDEDFVARLGRELAARGIEAVAVCFLHAFTNPAHERRAAEILADVAPSLRVALSSDVVPEIREFERASTTVANVYVQDLTERYLRDLELRLHRLGITRAPHIMLSNGGLATVDTAARHPIRILESGPAGGALASATLGPPDLLAFDMGGTTAKLCLIAGGAPLVTHQFEVDRKYRLLPGSGLPVQVPVTDMIEIGVGGGSIARIDALGLLTVGPDSAGSEPGPVCYGHGGTEPTVTDADLVLGYLDPAYFLGGGMRLDPTAARAVLREKIADPLGVSVEEAAWGIHTSVNEDMANAARVHAVERGQDPAKLPMYTFGGAGPVHGVGVARALCAPSVVAPPAAGVLSAAGFLTAPLAFDFVRSARAAVHDLAWEQVDALFAEMEAEGAALLAKSGVDDVTHRRVAEMRYSGQGYEIRVPVRGGRWPDTLIDEFTRTYRALYRRTGPEVGVEVLNWRVVSSGPKPEVTLRLAAAGTPGDARKGTRPAYFPSTGGFVDTAVFDRYRLQPGARVDGPAIVEERESTVVVPPGAHCVVRDDAALEVTA</sequence>
<dbReference type="PANTHER" id="PTHR11365">
    <property type="entry name" value="5-OXOPROLINASE RELATED"/>
    <property type="match status" value="1"/>
</dbReference>
<evidence type="ECO:0000313" key="4">
    <source>
        <dbReference type="EMBL" id="WIV61334.1"/>
    </source>
</evidence>
<dbReference type="Pfam" id="PF19278">
    <property type="entry name" value="Hydant_A_C"/>
    <property type="match status" value="1"/>
</dbReference>
<dbReference type="InterPro" id="IPR043129">
    <property type="entry name" value="ATPase_NBD"/>
</dbReference>
<dbReference type="RefSeq" id="WP_285458950.1">
    <property type="nucleotide sequence ID" value="NZ_CP127173.1"/>
</dbReference>
<dbReference type="PANTHER" id="PTHR11365:SF23">
    <property type="entry name" value="HYPOTHETICAL 5-OXOPROLINASE (EUROFUNG)-RELATED"/>
    <property type="match status" value="1"/>
</dbReference>
<gene>
    <name evidence="4" type="ORF">QP939_23380</name>
</gene>
<evidence type="ECO:0000259" key="3">
    <source>
        <dbReference type="Pfam" id="PF19278"/>
    </source>
</evidence>
<keyword evidence="5" id="KW-1185">Reference proteome</keyword>
<feature type="domain" description="Hydantoinase A/oxoprolinase" evidence="1">
    <location>
        <begin position="200"/>
        <end position="490"/>
    </location>
</feature>
<dbReference type="InterPro" id="IPR008040">
    <property type="entry name" value="Hydant_A_N"/>
</dbReference>
<dbReference type="InterPro" id="IPR049517">
    <property type="entry name" value="ACX-like_C"/>
</dbReference>
<dbReference type="SUPFAM" id="SSF53067">
    <property type="entry name" value="Actin-like ATPase domain"/>
    <property type="match status" value="1"/>
</dbReference>
<dbReference type="EMBL" id="CP127173">
    <property type="protein sequence ID" value="WIV61334.1"/>
    <property type="molecule type" value="Genomic_DNA"/>
</dbReference>